<evidence type="ECO:0000256" key="1">
    <source>
        <dbReference type="SAM" id="MobiDB-lite"/>
    </source>
</evidence>
<evidence type="ECO:0000313" key="4">
    <source>
        <dbReference type="Proteomes" id="UP001497623"/>
    </source>
</evidence>
<proteinExistence type="predicted"/>
<organism evidence="3 4">
    <name type="scientific">Meganyctiphanes norvegica</name>
    <name type="common">Northern krill</name>
    <name type="synonym">Thysanopoda norvegica</name>
    <dbReference type="NCBI Taxonomy" id="48144"/>
    <lineage>
        <taxon>Eukaryota</taxon>
        <taxon>Metazoa</taxon>
        <taxon>Ecdysozoa</taxon>
        <taxon>Arthropoda</taxon>
        <taxon>Crustacea</taxon>
        <taxon>Multicrustacea</taxon>
        <taxon>Malacostraca</taxon>
        <taxon>Eumalacostraca</taxon>
        <taxon>Eucarida</taxon>
        <taxon>Euphausiacea</taxon>
        <taxon>Euphausiidae</taxon>
        <taxon>Meganyctiphanes</taxon>
    </lineage>
</organism>
<keyword evidence="4" id="KW-1185">Reference proteome</keyword>
<feature type="region of interest" description="Disordered" evidence="1">
    <location>
        <begin position="277"/>
        <end position="319"/>
    </location>
</feature>
<dbReference type="EMBL" id="CAXKWB010091689">
    <property type="protein sequence ID" value="CAL4216387.1"/>
    <property type="molecule type" value="Genomic_DNA"/>
</dbReference>
<gene>
    <name evidence="3" type="ORF">MNOR_LOCUS38750</name>
</gene>
<dbReference type="AlphaFoldDB" id="A0AAV2SKM5"/>
<feature type="compositionally biased region" description="Low complexity" evidence="1">
    <location>
        <begin position="277"/>
        <end position="286"/>
    </location>
</feature>
<feature type="domain" description="Mutator-like transposase" evidence="2">
    <location>
        <begin position="41"/>
        <end position="272"/>
    </location>
</feature>
<accession>A0AAV2SKM5</accession>
<name>A0AAV2SKM5_MEGNR</name>
<dbReference type="Pfam" id="PF20700">
    <property type="entry name" value="Mutator"/>
    <property type="match status" value="1"/>
</dbReference>
<comment type="caution">
    <text evidence="3">The sequence shown here is derived from an EMBL/GenBank/DDBJ whole genome shotgun (WGS) entry which is preliminary data.</text>
</comment>
<evidence type="ECO:0000313" key="3">
    <source>
        <dbReference type="EMBL" id="CAL4216387.1"/>
    </source>
</evidence>
<evidence type="ECO:0000259" key="2">
    <source>
        <dbReference type="Pfam" id="PF20700"/>
    </source>
</evidence>
<dbReference type="InterPro" id="IPR049012">
    <property type="entry name" value="Mutator_transp_dom"/>
</dbReference>
<sequence length="481" mass="54411">MELNFVGIGPAQHAVSKCVNQFCPTSYISSDEPIQIGGLYNTNLALCYQTLLADTGHVGFVKDCNAFNLESINLYQYTKCANQLFAMMKYFYETNLTKSHNEIKSFFSRMYKINPNYAKRELLDLAVSLDGSYSMRGKYSRFGVTFICESITGTALDFNFTEKCISCKNCNVYGTGCKKKNHGHSGQMEIENALACLGRSESYGFRYTVITSDGDAKVYPAIKDFYAPKVTILKEECANHLAKRASNSIFKFAQKWKPTPPKPKNTADPTVTKVKGTSKVVGKGKVPANSKGKGKVLANSKGKVQANSKGKGPTTPKRGRKAIFPLRTFFTRERCYQLSQRYRFAVYQNRNKGVEAMGLAVKAFFFHEQDCPGGSGEDRENWHQFCSDWCPYIKWVKDGNASDQYKPMKGGLLTNFKRDFEEAYPAVFQIFLDLGKKELMQRCTKALTQNINEAIHSKLWHYCILQWYTIMVIMLLQCIIC</sequence>
<reference evidence="3 4" key="1">
    <citation type="submission" date="2024-05" db="EMBL/GenBank/DDBJ databases">
        <authorList>
            <person name="Wallberg A."/>
        </authorList>
    </citation>
    <scope>NUCLEOTIDE SEQUENCE [LARGE SCALE GENOMIC DNA]</scope>
</reference>
<dbReference type="Proteomes" id="UP001497623">
    <property type="component" value="Unassembled WGS sequence"/>
</dbReference>
<protein>
    <recommendedName>
        <fullName evidence="2">Mutator-like transposase domain-containing protein</fullName>
    </recommendedName>
</protein>